<dbReference type="EMBL" id="BBMR01000017">
    <property type="protein sequence ID" value="GAL23051.1"/>
    <property type="molecule type" value="Genomic_DNA"/>
</dbReference>
<dbReference type="AlphaFoldDB" id="A0A090S686"/>
<keyword evidence="2" id="KW-1185">Reference proteome</keyword>
<reference evidence="1 2" key="1">
    <citation type="submission" date="2014-09" db="EMBL/GenBank/DDBJ databases">
        <title>Vibrio maritimus JCM 19235. (C45) whole genome shotgun sequence.</title>
        <authorList>
            <person name="Sawabe T."/>
            <person name="Meirelles P."/>
            <person name="Nakanishi M."/>
            <person name="Sayaka M."/>
            <person name="Hattori M."/>
            <person name="Ohkuma M."/>
        </authorList>
    </citation>
    <scope>NUCLEOTIDE SEQUENCE [LARGE SCALE GENOMIC DNA]</scope>
    <source>
        <strain evidence="2">JCM19235</strain>
    </source>
</reference>
<sequence length="58" mass="6605">MNLVDFEVTKVLGQPEPHHHYWIVRVMAEAYGVESEQLILADTKEEALTIKVGHVFQG</sequence>
<comment type="caution">
    <text evidence="1">The sequence shown here is derived from an EMBL/GenBank/DDBJ whole genome shotgun (WGS) entry which is preliminary data.</text>
</comment>
<gene>
    <name evidence="1" type="ORF">JCM19235_1352</name>
</gene>
<dbReference type="Proteomes" id="UP000029228">
    <property type="component" value="Unassembled WGS sequence"/>
</dbReference>
<proteinExistence type="predicted"/>
<accession>A0A090S686</accession>
<organism evidence="1 2">
    <name type="scientific">Vibrio maritimus</name>
    <dbReference type="NCBI Taxonomy" id="990268"/>
    <lineage>
        <taxon>Bacteria</taxon>
        <taxon>Pseudomonadati</taxon>
        <taxon>Pseudomonadota</taxon>
        <taxon>Gammaproteobacteria</taxon>
        <taxon>Vibrionales</taxon>
        <taxon>Vibrionaceae</taxon>
        <taxon>Vibrio</taxon>
    </lineage>
</organism>
<dbReference type="STRING" id="990268.JCM19235_1352"/>
<name>A0A090S686_9VIBR</name>
<evidence type="ECO:0000313" key="1">
    <source>
        <dbReference type="EMBL" id="GAL23051.1"/>
    </source>
</evidence>
<protein>
    <submittedName>
        <fullName evidence="1">Uncharacterized protein</fullName>
    </submittedName>
</protein>
<evidence type="ECO:0000313" key="2">
    <source>
        <dbReference type="Proteomes" id="UP000029228"/>
    </source>
</evidence>